<evidence type="ECO:0000256" key="3">
    <source>
        <dbReference type="ARBA" id="ARBA00022833"/>
    </source>
</evidence>
<proteinExistence type="predicted"/>
<feature type="domain" description="Peptidase M4 C-terminal" evidence="5">
    <location>
        <begin position="11"/>
        <end position="116"/>
    </location>
</feature>
<keyword evidence="2 6" id="KW-0378">Hydrolase</keyword>
<protein>
    <submittedName>
        <fullName evidence="6">Bacillolysin (Neutral protease)</fullName>
        <ecNumber evidence="6">3.4.24.28</ecNumber>
    </submittedName>
</protein>
<dbReference type="GO" id="GO:0006508">
    <property type="term" value="P:proteolysis"/>
    <property type="evidence" value="ECO:0007669"/>
    <property type="project" value="UniProtKB-KW"/>
</dbReference>
<keyword evidence="1 6" id="KW-0645">Protease</keyword>
<evidence type="ECO:0000259" key="5">
    <source>
        <dbReference type="Pfam" id="PF02868"/>
    </source>
</evidence>
<dbReference type="PANTHER" id="PTHR33794">
    <property type="entry name" value="BACILLOLYSIN"/>
    <property type="match status" value="1"/>
</dbReference>
<organism evidence="6">
    <name type="scientific">uncultured Chloroflexia bacterium</name>
    <dbReference type="NCBI Taxonomy" id="1672391"/>
    <lineage>
        <taxon>Bacteria</taxon>
        <taxon>Bacillati</taxon>
        <taxon>Chloroflexota</taxon>
        <taxon>Chloroflexia</taxon>
        <taxon>environmental samples</taxon>
    </lineage>
</organism>
<dbReference type="Gene3D" id="1.10.390.10">
    <property type="entry name" value="Neutral Protease Domain 2"/>
    <property type="match status" value="1"/>
</dbReference>
<evidence type="ECO:0000313" key="6">
    <source>
        <dbReference type="EMBL" id="CAA9331244.1"/>
    </source>
</evidence>
<evidence type="ECO:0000256" key="1">
    <source>
        <dbReference type="ARBA" id="ARBA00022670"/>
    </source>
</evidence>
<keyword evidence="3" id="KW-0862">Zinc</keyword>
<dbReference type="InterPro" id="IPR001570">
    <property type="entry name" value="Peptidase_M4_C_domain"/>
</dbReference>
<dbReference type="Pfam" id="PF02868">
    <property type="entry name" value="Peptidase_M4_C"/>
    <property type="match status" value="1"/>
</dbReference>
<dbReference type="GO" id="GO:0004222">
    <property type="term" value="F:metalloendopeptidase activity"/>
    <property type="evidence" value="ECO:0007669"/>
    <property type="project" value="InterPro"/>
</dbReference>
<dbReference type="Gene3D" id="2.60.120.260">
    <property type="entry name" value="Galactose-binding domain-like"/>
    <property type="match status" value="2"/>
</dbReference>
<dbReference type="PANTHER" id="PTHR33794:SF1">
    <property type="entry name" value="BACILLOLYSIN"/>
    <property type="match status" value="1"/>
</dbReference>
<reference evidence="6" key="1">
    <citation type="submission" date="2020-02" db="EMBL/GenBank/DDBJ databases">
        <authorList>
            <person name="Meier V. D."/>
        </authorList>
    </citation>
    <scope>NUCLEOTIDE SEQUENCE</scope>
    <source>
        <strain evidence="6">AVDCRST_MAG93</strain>
    </source>
</reference>
<gene>
    <name evidence="6" type="ORF">AVDCRST_MAG93-6202</name>
</gene>
<dbReference type="SUPFAM" id="SSF55486">
    <property type="entry name" value="Metalloproteases ('zincins'), catalytic domain"/>
    <property type="match status" value="1"/>
</dbReference>
<dbReference type="EMBL" id="CADCTR010002087">
    <property type="protein sequence ID" value="CAA9331244.1"/>
    <property type="molecule type" value="Genomic_DNA"/>
</dbReference>
<dbReference type="InterPro" id="IPR050728">
    <property type="entry name" value="Zinc_Metalloprotease_M4"/>
</dbReference>
<accession>A0A6J4LKA8</accession>
<evidence type="ECO:0000256" key="2">
    <source>
        <dbReference type="ARBA" id="ARBA00022801"/>
    </source>
</evidence>
<sequence>VPAGWPAPYFSPSPDKMTSLNYSDDGSDSGGVHTNSGVNNKAAYLIVDGGTLNGKTITSLGVGSTVAAKRIDALSKAGKLYYDVEDLLLTSGSDYQDLYDYLYQGCVSLIGTRAKSTTGALSTPFTAANCVEVREATQAVEMDKQPLYVASPEAAICDGVLVPTDLWVDDMETTTSGNWVMTPATGDNRWSLSNNNANSGTYSYWAPDAAMTTDLSIAQTRNVVLPTTTQLGTKKAYLHFNHWYGFEGGWNAYDGGTVEYAVVSGTTVGPWSRMDALPAVNGFNATVSSSFGNPIGGRRAFGFQSYGYQSSRFDITSLAGTTAKSLRFRFRIGTDSSTGHDGWEIDDVRVYTCGTKPANPVAPNLLQNRSFEYQWDNNTFADGWGPSDKLTRSTSVPQIRRTGLFSGRLSDWTKNAFSVEQKVAVTAGTTYTFTGYYMIPTNASDVFSFAPQVVWMNSAGTPLGAAVPLMTTRTTHTGSVWTAISKTGLIAPTGATRAAVRLVSTNLGNAAQTAPGTLIYVDDFYFGQ</sequence>
<keyword evidence="4" id="KW-0482">Metalloprotease</keyword>
<dbReference type="InterPro" id="IPR027268">
    <property type="entry name" value="Peptidase_M4/M1_CTD_sf"/>
</dbReference>
<name>A0A6J4LKA8_9CHLR</name>
<feature type="non-terminal residue" evidence="6">
    <location>
        <position position="1"/>
    </location>
</feature>
<evidence type="ECO:0000256" key="4">
    <source>
        <dbReference type="ARBA" id="ARBA00023049"/>
    </source>
</evidence>
<dbReference type="EC" id="3.4.24.28" evidence="6"/>
<dbReference type="AlphaFoldDB" id="A0A6J4LKA8"/>